<dbReference type="KEGG" id="mbw:MSBRW_0043"/>
<dbReference type="HOGENOM" id="CLU_2433830_0_0_2"/>
<reference evidence="1 2" key="1">
    <citation type="submission" date="2014-07" db="EMBL/GenBank/DDBJ databases">
        <title>Methanogenic archaea and the global carbon cycle.</title>
        <authorList>
            <person name="Henriksen J.R."/>
            <person name="Luke J."/>
            <person name="Reinhart S."/>
            <person name="Benedict M.N."/>
            <person name="Youngblut N.D."/>
            <person name="Metcalf M.E."/>
            <person name="Whitaker R.J."/>
            <person name="Metcalf W.W."/>
        </authorList>
    </citation>
    <scope>NUCLEOTIDE SEQUENCE [LARGE SCALE GENOMIC DNA]</scope>
    <source>
        <strain evidence="1 2">Wiesmoor</strain>
    </source>
</reference>
<dbReference type="RefSeq" id="WP_011305976.1">
    <property type="nucleotide sequence ID" value="NZ_CP009526.1"/>
</dbReference>
<dbReference type="GeneID" id="24821427"/>
<sequence>MSTQQFDFEREDVNFKAMCPECKYEFTTTSKNIKDSNLTLVNTLSCPSCGKELHRIILSEKSKKEMLEKIEQLAVKEIENELEKSLKKLK</sequence>
<dbReference type="AlphaFoldDB" id="A0A0E3LKC8"/>
<proteinExistence type="predicted"/>
<evidence type="ECO:0000313" key="2">
    <source>
        <dbReference type="Proteomes" id="UP000033038"/>
    </source>
</evidence>
<name>A0A0E3LKC8_METBA</name>
<gene>
    <name evidence="1" type="ORF">MSBRW_0043</name>
</gene>
<accession>A0A0E3LKC8</accession>
<dbReference type="Proteomes" id="UP000033038">
    <property type="component" value="Chromosome"/>
</dbReference>
<protein>
    <submittedName>
        <fullName evidence="1">Uncharacterized protein</fullName>
    </submittedName>
</protein>
<dbReference type="PATRIC" id="fig|1434109.4.peg.32"/>
<evidence type="ECO:0000313" key="1">
    <source>
        <dbReference type="EMBL" id="AKB49296.1"/>
    </source>
</evidence>
<dbReference type="EMBL" id="CP009526">
    <property type="protein sequence ID" value="AKB49296.1"/>
    <property type="molecule type" value="Genomic_DNA"/>
</dbReference>
<organism evidence="1 2">
    <name type="scientific">Methanosarcina barkeri str. Wiesmoor</name>
    <dbReference type="NCBI Taxonomy" id="1434109"/>
    <lineage>
        <taxon>Archaea</taxon>
        <taxon>Methanobacteriati</taxon>
        <taxon>Methanobacteriota</taxon>
        <taxon>Stenosarchaea group</taxon>
        <taxon>Methanomicrobia</taxon>
        <taxon>Methanosarcinales</taxon>
        <taxon>Methanosarcinaceae</taxon>
        <taxon>Methanosarcina</taxon>
    </lineage>
</organism>